<keyword evidence="3" id="KW-1185">Reference proteome</keyword>
<gene>
    <name evidence="2" type="ORF">CY34DRAFT_27719</name>
</gene>
<protein>
    <recommendedName>
        <fullName evidence="1">Ribonuclease H1 N-terminal domain-containing protein</fullName>
    </recommendedName>
</protein>
<dbReference type="Gene3D" id="3.40.970.10">
    <property type="entry name" value="Ribonuclease H1, N-terminal domain"/>
    <property type="match status" value="1"/>
</dbReference>
<dbReference type="InterPro" id="IPR009027">
    <property type="entry name" value="Ribosomal_bL9/RNase_H1_N"/>
</dbReference>
<reference evidence="3" key="2">
    <citation type="submission" date="2015-01" db="EMBL/GenBank/DDBJ databases">
        <title>Evolutionary Origins and Diversification of the Mycorrhizal Mutualists.</title>
        <authorList>
            <consortium name="DOE Joint Genome Institute"/>
            <consortium name="Mycorrhizal Genomics Consortium"/>
            <person name="Kohler A."/>
            <person name="Kuo A."/>
            <person name="Nagy L.G."/>
            <person name="Floudas D."/>
            <person name="Copeland A."/>
            <person name="Barry K.W."/>
            <person name="Cichocki N."/>
            <person name="Veneault-Fourrey C."/>
            <person name="LaButti K."/>
            <person name="Lindquist E.A."/>
            <person name="Lipzen A."/>
            <person name="Lundell T."/>
            <person name="Morin E."/>
            <person name="Murat C."/>
            <person name="Riley R."/>
            <person name="Ohm R."/>
            <person name="Sun H."/>
            <person name="Tunlid A."/>
            <person name="Henrissat B."/>
            <person name="Grigoriev I.V."/>
            <person name="Hibbett D.S."/>
            <person name="Martin F."/>
        </authorList>
    </citation>
    <scope>NUCLEOTIDE SEQUENCE [LARGE SCALE GENOMIC DNA]</scope>
    <source>
        <strain evidence="3">UH-Slu-Lm8-n1</strain>
    </source>
</reference>
<name>A0A0D0ACG8_9AGAM</name>
<dbReference type="InterPro" id="IPR011320">
    <property type="entry name" value="RNase_H1_N"/>
</dbReference>
<dbReference type="Proteomes" id="UP000054485">
    <property type="component" value="Unassembled WGS sequence"/>
</dbReference>
<dbReference type="OrthoDB" id="2685848at2759"/>
<evidence type="ECO:0000259" key="1">
    <source>
        <dbReference type="Pfam" id="PF01693"/>
    </source>
</evidence>
<feature type="domain" description="Ribonuclease H1 N-terminal" evidence="1">
    <location>
        <begin position="24"/>
        <end position="56"/>
    </location>
</feature>
<dbReference type="EMBL" id="KN836527">
    <property type="protein sequence ID" value="KIK31927.1"/>
    <property type="molecule type" value="Genomic_DNA"/>
</dbReference>
<dbReference type="AlphaFoldDB" id="A0A0D0ACG8"/>
<dbReference type="InParanoid" id="A0A0D0ACG8"/>
<dbReference type="STRING" id="930992.A0A0D0ACG8"/>
<reference evidence="2 3" key="1">
    <citation type="submission" date="2014-04" db="EMBL/GenBank/DDBJ databases">
        <authorList>
            <consortium name="DOE Joint Genome Institute"/>
            <person name="Kuo A."/>
            <person name="Ruytinx J."/>
            <person name="Rineau F."/>
            <person name="Colpaert J."/>
            <person name="Kohler A."/>
            <person name="Nagy L.G."/>
            <person name="Floudas D."/>
            <person name="Copeland A."/>
            <person name="Barry K.W."/>
            <person name="Cichocki N."/>
            <person name="Veneault-Fourrey C."/>
            <person name="LaButti K."/>
            <person name="Lindquist E.A."/>
            <person name="Lipzen A."/>
            <person name="Lundell T."/>
            <person name="Morin E."/>
            <person name="Murat C."/>
            <person name="Sun H."/>
            <person name="Tunlid A."/>
            <person name="Henrissat B."/>
            <person name="Grigoriev I.V."/>
            <person name="Hibbett D.S."/>
            <person name="Martin F."/>
            <person name="Nordberg H.P."/>
            <person name="Cantor M.N."/>
            <person name="Hua S.X."/>
        </authorList>
    </citation>
    <scope>NUCLEOTIDE SEQUENCE [LARGE SCALE GENOMIC DNA]</scope>
    <source>
        <strain evidence="2 3">UH-Slu-Lm8-n1</strain>
    </source>
</reference>
<feature type="non-terminal residue" evidence="2">
    <location>
        <position position="81"/>
    </location>
</feature>
<proteinExistence type="predicted"/>
<dbReference type="InterPro" id="IPR037056">
    <property type="entry name" value="RNase_H1_N_sf"/>
</dbReference>
<organism evidence="2 3">
    <name type="scientific">Suillus luteus UH-Slu-Lm8-n1</name>
    <dbReference type="NCBI Taxonomy" id="930992"/>
    <lineage>
        <taxon>Eukaryota</taxon>
        <taxon>Fungi</taxon>
        <taxon>Dikarya</taxon>
        <taxon>Basidiomycota</taxon>
        <taxon>Agaricomycotina</taxon>
        <taxon>Agaricomycetes</taxon>
        <taxon>Agaricomycetidae</taxon>
        <taxon>Boletales</taxon>
        <taxon>Suillineae</taxon>
        <taxon>Suillaceae</taxon>
        <taxon>Suillus</taxon>
    </lineage>
</organism>
<evidence type="ECO:0000313" key="2">
    <source>
        <dbReference type="EMBL" id="KIK31927.1"/>
    </source>
</evidence>
<evidence type="ECO:0000313" key="3">
    <source>
        <dbReference type="Proteomes" id="UP000054485"/>
    </source>
</evidence>
<dbReference type="HOGENOM" id="CLU_180224_0_0_1"/>
<dbReference type="SUPFAM" id="SSF55658">
    <property type="entry name" value="L9 N-domain-like"/>
    <property type="match status" value="1"/>
</dbReference>
<accession>A0A0D0ACG8</accession>
<sequence>GAVDFTQTPVEVTYNIPASDAAGPFYWVTRGRRIGVFSTWQQTSCHVIGVSRASFSRVRSVAEGVQLMEQAIERGETEVLP</sequence>
<feature type="non-terminal residue" evidence="2">
    <location>
        <position position="1"/>
    </location>
</feature>
<dbReference type="Pfam" id="PF01693">
    <property type="entry name" value="Cauli_VI"/>
    <property type="match status" value="1"/>
</dbReference>